<comment type="caution">
    <text evidence="2">The sequence shown here is derived from an EMBL/GenBank/DDBJ whole genome shotgun (WGS) entry which is preliminary data.</text>
</comment>
<dbReference type="SUPFAM" id="SSF53098">
    <property type="entry name" value="Ribonuclease H-like"/>
    <property type="match status" value="1"/>
</dbReference>
<dbReference type="EMBL" id="CACRXK020003014">
    <property type="protein sequence ID" value="CAB3997065.1"/>
    <property type="molecule type" value="Genomic_DNA"/>
</dbReference>
<gene>
    <name evidence="2" type="ORF">PACLA_8A034688</name>
</gene>
<dbReference type="PROSITE" id="PS50994">
    <property type="entry name" value="INTEGRASE"/>
    <property type="match status" value="1"/>
</dbReference>
<reference evidence="2" key="1">
    <citation type="submission" date="2020-04" db="EMBL/GenBank/DDBJ databases">
        <authorList>
            <person name="Alioto T."/>
            <person name="Alioto T."/>
            <person name="Gomez Garrido J."/>
        </authorList>
    </citation>
    <scope>NUCLEOTIDE SEQUENCE</scope>
    <source>
        <strain evidence="2">A484AB</strain>
    </source>
</reference>
<feature type="compositionally biased region" description="Polar residues" evidence="1">
    <location>
        <begin position="99"/>
        <end position="130"/>
    </location>
</feature>
<dbReference type="Proteomes" id="UP001152795">
    <property type="component" value="Unassembled WGS sequence"/>
</dbReference>
<accession>A0A7D9E085</accession>
<feature type="region of interest" description="Disordered" evidence="1">
    <location>
        <begin position="423"/>
        <end position="442"/>
    </location>
</feature>
<dbReference type="GO" id="GO:0003676">
    <property type="term" value="F:nucleic acid binding"/>
    <property type="evidence" value="ECO:0007669"/>
    <property type="project" value="InterPro"/>
</dbReference>
<proteinExistence type="predicted"/>
<dbReference type="Pfam" id="PF03564">
    <property type="entry name" value="DUF1759"/>
    <property type="match status" value="1"/>
</dbReference>
<dbReference type="InterPro" id="IPR008042">
    <property type="entry name" value="Retrotrans_Pao"/>
</dbReference>
<dbReference type="GO" id="GO:0015074">
    <property type="term" value="P:DNA integration"/>
    <property type="evidence" value="ECO:0007669"/>
    <property type="project" value="InterPro"/>
</dbReference>
<organism evidence="2 3">
    <name type="scientific">Paramuricea clavata</name>
    <name type="common">Red gorgonian</name>
    <name type="synonym">Violescent sea-whip</name>
    <dbReference type="NCBI Taxonomy" id="317549"/>
    <lineage>
        <taxon>Eukaryota</taxon>
        <taxon>Metazoa</taxon>
        <taxon>Cnidaria</taxon>
        <taxon>Anthozoa</taxon>
        <taxon>Octocorallia</taxon>
        <taxon>Malacalcyonacea</taxon>
        <taxon>Plexauridae</taxon>
        <taxon>Paramuricea</taxon>
    </lineage>
</organism>
<dbReference type="SUPFAM" id="SSF56672">
    <property type="entry name" value="DNA/RNA polymerases"/>
    <property type="match status" value="1"/>
</dbReference>
<evidence type="ECO:0000256" key="1">
    <source>
        <dbReference type="SAM" id="MobiDB-lite"/>
    </source>
</evidence>
<keyword evidence="3" id="KW-1185">Reference proteome</keyword>
<protein>
    <submittedName>
        <fullName evidence="2">Pro-Pol poly</fullName>
    </submittedName>
</protein>
<dbReference type="PANTHER" id="PTHR47331:SF1">
    <property type="entry name" value="GAG-LIKE PROTEIN"/>
    <property type="match status" value="1"/>
</dbReference>
<feature type="compositionally biased region" description="Basic and acidic residues" evidence="1">
    <location>
        <begin position="429"/>
        <end position="442"/>
    </location>
</feature>
<name>A0A7D9E085_PARCT</name>
<feature type="region of interest" description="Disordered" evidence="1">
    <location>
        <begin position="98"/>
        <end position="133"/>
    </location>
</feature>
<dbReference type="InterPro" id="IPR005312">
    <property type="entry name" value="DUF1759"/>
</dbReference>
<evidence type="ECO:0000313" key="2">
    <source>
        <dbReference type="EMBL" id="CAB3997065.1"/>
    </source>
</evidence>
<dbReference type="PANTHER" id="PTHR47331">
    <property type="entry name" value="PHD-TYPE DOMAIN-CONTAINING PROTEIN"/>
    <property type="match status" value="1"/>
</dbReference>
<sequence>MPEVSKIDKCTAKRKVAKASVTRNMNRVRELISSDGSVSKVRQFAKGVEEGRTKTRDLTKELEELDPASIETDGSWLEEVEFDVNEVLGEVAEYLLKSESPSPNEQSSITPPTAQNNDENTETVNDSMSGKRTGLKGVEIPSFDGKPDKWPYFWGIFSSLVHKNDKLTPAIKLAHLNSCLTDRVREVIACLTGEPGDYDRAVKQLADRYGDPREIIDAHLRRISSWPHIKDKDREEFQRFADALQAAVFALDKPDYRHELASIPLCTLLVQKLPPRERDEWVKQVESEDYSEDMKGLAKWAQVRAKTMRKRERYNIEPPDKGKESTNFQPPSRMRGRVHALRTSGFDPEHQSLKNCPLCDKKHTEVSCPLFFDSSVEKRWEIVKNKRVCFGCLKPGHQRRLCTKSSKCGVDSCDKGHHYLLHSSKSKHEKPSDDPPKTPEENKAMYCGKAQISTPISERVALKTVSVPFIDDSGRVVNGLVLLDSGSETTLVRAGFANQLGIKGPKQSLTVDAVGGVRTVVKSQRVHLPFAPPITKAKITGWTINNICAPVPDVNWPEIKHNYAHLNDVPIEPLSKGTVDVLLGLDAAALMAPVQVRHGGHLEPYAELTPLGWVIAGPVPASNGQEKRVLCVHVSEDEGDANRELRKFWDVDSFGVRAEIKSPYTPGEQKALDILDQSCKQQEFGYQLGLLWKTNRPSLPNNYDTALKRLESVERLLKDPKLAEGYLKAINAYVEKGFARKLSEEERVKHGEQWFLPHHPVLSPHKPLPRVVFDSAAKHGDICLNDCLQAGPSLHNDLPGILMRFREKPVALTGDVSDMFCHVRLEPEDCKYHRYLWRGLDMSRPPDVYEMNCLVFGDKSSPCEANYAVIRTTEDNKEEWPVAAAVVKRDIFVDDLYTSCYDDDEAITLRKDVTNLMAKGGFPMRKWLSSSRKVLETIPEEERAVPNKNVNSGELPSGRALGVKWDAKSDNLGFALAHIDRPKAQNTKRGILKRLAALYDPLGWASPYVVRAKILLQRTWSRGLQWDEQLPPDLAIEWQKWEEEMIWLKAFSVPRYIYREPSKVWSKFLIVFCDASEVAYAAAAFIRAKSTDGDYVCHLIMSKTRLMPLKTVSIPRGELMACQLAVRLAKSVCEQLGLDKCRVKYLSDSTTALWWIKSEPRKFRPFVANRVAEILSESDPIQWHHIGTKLNIADIASRGTSVADISADSTWIQGPEFLKSEFSEWPVDKVAVDFPEPSQAELKKSVLKAKVAPAKPVIDPAAYSSWIKLTRITAWIFRMCNNLRNKEKRISGPLTVDELDNANLYWIRWGQSDRFQDEIEALRKGRPVPRDSRIASLDPQLVDGVLRVGGRIEKAEIPWESKHPVILDHGHDVTRLIVIHYHRKLIHAGVEHVFNHVREKYWILHGRAEVKNCTVKCPLCFRRRVKPMTQKMANLPNVRLAGASVPFRHVGIDYAGPFETRIGRNRKEKRYICLFTCLHMRAVHLEVAHSLDTDSCIMALRRFQARRGVPVCIMSDNGTNFVGAERELREALEDLDQEKISNELTARGVRWIFNPPAAPWFGGAWEALVKSVKRALKVMLGNVLTVDEVFLTVIAEVEAMLNSRPLVYGGSSDSPTDLSVITPNHFLHGRAS</sequence>
<dbReference type="InterPro" id="IPR041588">
    <property type="entry name" value="Integrase_H2C2"/>
</dbReference>
<dbReference type="Gene3D" id="3.30.420.10">
    <property type="entry name" value="Ribonuclease H-like superfamily/Ribonuclease H"/>
    <property type="match status" value="1"/>
</dbReference>
<dbReference type="InterPro" id="IPR001584">
    <property type="entry name" value="Integrase_cat-core"/>
</dbReference>
<dbReference type="InterPro" id="IPR043502">
    <property type="entry name" value="DNA/RNA_pol_sf"/>
</dbReference>
<dbReference type="Pfam" id="PF17921">
    <property type="entry name" value="Integrase_H2C2"/>
    <property type="match status" value="1"/>
</dbReference>
<dbReference type="InterPro" id="IPR012337">
    <property type="entry name" value="RNaseH-like_sf"/>
</dbReference>
<dbReference type="OrthoDB" id="6424437at2759"/>
<evidence type="ECO:0000313" key="3">
    <source>
        <dbReference type="Proteomes" id="UP001152795"/>
    </source>
</evidence>
<dbReference type="InterPro" id="IPR036397">
    <property type="entry name" value="RNaseH_sf"/>
</dbReference>
<dbReference type="Pfam" id="PF05380">
    <property type="entry name" value="Peptidase_A17"/>
    <property type="match status" value="1"/>
</dbReference>